<comment type="caution">
    <text evidence="1">The sequence shown here is derived from an EMBL/GenBank/DDBJ whole genome shotgun (WGS) entry which is preliminary data.</text>
</comment>
<organism evidence="1 2">
    <name type="scientific">Bartonella silvatica</name>
    <dbReference type="NCBI Taxonomy" id="357760"/>
    <lineage>
        <taxon>Bacteria</taxon>
        <taxon>Pseudomonadati</taxon>
        <taxon>Pseudomonadota</taxon>
        <taxon>Alphaproteobacteria</taxon>
        <taxon>Hyphomicrobiales</taxon>
        <taxon>Bartonellaceae</taxon>
        <taxon>Bartonella</taxon>
    </lineage>
</organism>
<keyword evidence="2" id="KW-1185">Reference proteome</keyword>
<accession>A0ABV2HG80</accession>
<protein>
    <submittedName>
        <fullName evidence="1">Uncharacterized protein</fullName>
    </submittedName>
</protein>
<dbReference type="EMBL" id="JBEPLI010000004">
    <property type="protein sequence ID" value="MET3589555.1"/>
    <property type="molecule type" value="Genomic_DNA"/>
</dbReference>
<gene>
    <name evidence="1" type="ORF">ABID23_000639</name>
</gene>
<sequence length="79" mass="9703">MLSEHYDEIDFDNLYSLLSDSHKIPNIPIDPYFYTRDIRAKNWLYAMNREYDKPLEVLDSLLRELMDKEYYLKDEYVSK</sequence>
<dbReference type="Proteomes" id="UP001549086">
    <property type="component" value="Unassembled WGS sequence"/>
</dbReference>
<evidence type="ECO:0000313" key="2">
    <source>
        <dbReference type="Proteomes" id="UP001549086"/>
    </source>
</evidence>
<reference evidence="1 2" key="1">
    <citation type="submission" date="2024-06" db="EMBL/GenBank/DDBJ databases">
        <title>Genomic Encyclopedia of Type Strains, Phase IV (KMG-IV): sequencing the most valuable type-strain genomes for metagenomic binning, comparative biology and taxonomic classification.</title>
        <authorList>
            <person name="Goeker M."/>
        </authorList>
    </citation>
    <scope>NUCLEOTIDE SEQUENCE [LARGE SCALE GENOMIC DNA]</scope>
    <source>
        <strain evidence="1 2">DSM 23649</strain>
    </source>
</reference>
<proteinExistence type="predicted"/>
<name>A0ABV2HG80_9HYPH</name>
<evidence type="ECO:0000313" key="1">
    <source>
        <dbReference type="EMBL" id="MET3589555.1"/>
    </source>
</evidence>